<evidence type="ECO:0000313" key="3">
    <source>
        <dbReference type="Proteomes" id="UP000431826"/>
    </source>
</evidence>
<name>A0A640UNT6_9ACTN</name>
<gene>
    <name evidence="2" type="ORF">Stube_04590</name>
</gene>
<dbReference type="RefSeq" id="WP_159742229.1">
    <property type="nucleotide sequence ID" value="NZ_BLIR01000001.1"/>
</dbReference>
<keyword evidence="1" id="KW-0812">Transmembrane</keyword>
<dbReference type="AlphaFoldDB" id="A0A640UNT6"/>
<protein>
    <submittedName>
        <fullName evidence="2">Uncharacterized protein</fullName>
    </submittedName>
</protein>
<organism evidence="2 3">
    <name type="scientific">Streptomyces tubercidicus</name>
    <dbReference type="NCBI Taxonomy" id="47759"/>
    <lineage>
        <taxon>Bacteria</taxon>
        <taxon>Bacillati</taxon>
        <taxon>Actinomycetota</taxon>
        <taxon>Actinomycetes</taxon>
        <taxon>Kitasatosporales</taxon>
        <taxon>Streptomycetaceae</taxon>
        <taxon>Streptomyces</taxon>
    </lineage>
</organism>
<dbReference type="EMBL" id="BLIR01000001">
    <property type="protein sequence ID" value="GFE35786.1"/>
    <property type="molecule type" value="Genomic_DNA"/>
</dbReference>
<feature type="transmembrane region" description="Helical" evidence="1">
    <location>
        <begin position="132"/>
        <end position="151"/>
    </location>
</feature>
<sequence length="350" mass="36953">MEAADGVASAAVQILTAMASGAATAVGGGTGQALSDLIRRRLSSEEGRVALAGFDADPTNLAVTQELRGVIGEALATDREFERTLTQLLSNPSATPSTFTNSVVIGSGKVRNSQISLGPLSISNTRNSRNSLTVVAVVLLAVLALALYGGVHLVTGRSPGNTESAPKPTRTHTKHVVTPEDLVSKILPDRDVLPPGWEVSGGPHLNGYLACDDCASEADRRNAGNVFWSLPGSQVANFFVDAYTSSASAEANYAKASKSGESIQVIPGEYFSDSYIAEEDRKVISVEEKDGSPTVVAFIRIETVLITIQMNSDWESRADNLTAFAYMMSKRAKQALDGKPVRSVVPQLLS</sequence>
<keyword evidence="3" id="KW-1185">Reference proteome</keyword>
<dbReference type="Proteomes" id="UP000431826">
    <property type="component" value="Unassembled WGS sequence"/>
</dbReference>
<dbReference type="OrthoDB" id="4330155at2"/>
<accession>A0A640UNT6</accession>
<comment type="caution">
    <text evidence="2">The sequence shown here is derived from an EMBL/GenBank/DDBJ whole genome shotgun (WGS) entry which is preliminary data.</text>
</comment>
<keyword evidence="1" id="KW-0472">Membrane</keyword>
<proteinExistence type="predicted"/>
<evidence type="ECO:0000256" key="1">
    <source>
        <dbReference type="SAM" id="Phobius"/>
    </source>
</evidence>
<keyword evidence="1" id="KW-1133">Transmembrane helix</keyword>
<reference evidence="2 3" key="1">
    <citation type="submission" date="2019-12" db="EMBL/GenBank/DDBJ databases">
        <title>Whole genome shotgun sequence of Streptomyces tubercidicus NBRC 13090.</title>
        <authorList>
            <person name="Ichikawa N."/>
            <person name="Kimura A."/>
            <person name="Kitahashi Y."/>
            <person name="Komaki H."/>
            <person name="Tamura T."/>
        </authorList>
    </citation>
    <scope>NUCLEOTIDE SEQUENCE [LARGE SCALE GENOMIC DNA]</scope>
    <source>
        <strain evidence="2 3">NBRC 13090</strain>
    </source>
</reference>
<dbReference type="GeneID" id="96281651"/>
<evidence type="ECO:0000313" key="2">
    <source>
        <dbReference type="EMBL" id="GFE35786.1"/>
    </source>
</evidence>